<dbReference type="InterPro" id="IPR051804">
    <property type="entry name" value="Carb_Metab_Reg_Kinase/Isom"/>
</dbReference>
<accession>A0A1K2IM85</accession>
<keyword evidence="3" id="KW-0413">Isomerase</keyword>
<dbReference type="GO" id="GO:0016853">
    <property type="term" value="F:isomerase activity"/>
    <property type="evidence" value="ECO:0007669"/>
    <property type="project" value="UniProtKB-KW"/>
</dbReference>
<dbReference type="Proteomes" id="UP000182544">
    <property type="component" value="Unassembled WGS sequence"/>
</dbReference>
<sequence>MNNKFNKYPSVKIPSEYKCYSNWGNISNKIRNELTKIKKCKKIVVLDFYHGVAEDEINNELIRALKPKLIIESKDAFLSENEISEMIKQDVTDDRIFGYMTRLSLDKYFNQNRIERIKEVINNVEEGLIVVSGIGSSIVTDECDLLIYLDMARWEIQLRMRQQEVNNIGVNNKETDYSLLYKQGYFVDWRICDKHKKKLMAKWNYVIDTNKKMQPKMISGKTYIESLTLTYNKPFSLVPFFDPGVWGGQWMKKVCGLDKEKQNYAWCFNCVPEENSLFLQFENDVFETPSINLVFCNPVKLLGEAVYGRFGDEFPIRFDFLDTVEGGNLSLQVHPVTEYIQEYFGVNYTQDESYYMLDADENAKVYLGTKESISKEKMWNNLKLTQKEGLPFDVDNYVESWPAKKHDHFLIPAGTIHCSGKGSMVLEISATPYIFTFKLWDWDRLGMDGKPRPINLEHGKNVIDWSRTSSWVKENLINQIVKVDEGDGWVEERTGLHEREFIETRRHWFNKTVPHNTEGNLNVLCLIEGSQAIVESPVNEFEPFIVNYAETFIVPANIRAYTISPFGEGIGKRLGTIKAFVRT</sequence>
<dbReference type="CDD" id="cd07010">
    <property type="entry name" value="cupin_PMI_type_I_N_bac"/>
    <property type="match status" value="1"/>
</dbReference>
<proteinExistence type="predicted"/>
<evidence type="ECO:0000313" key="3">
    <source>
        <dbReference type="EMBL" id="SFZ93553.1"/>
    </source>
</evidence>
<name>A0A1K2IM85_9FLAO</name>
<dbReference type="OrthoDB" id="9808275at2"/>
<dbReference type="AlphaFoldDB" id="A0A1K2IM85"/>
<keyword evidence="2" id="KW-0862">Zinc</keyword>
<dbReference type="GO" id="GO:0046872">
    <property type="term" value="F:metal ion binding"/>
    <property type="evidence" value="ECO:0007669"/>
    <property type="project" value="UniProtKB-KW"/>
</dbReference>
<dbReference type="InterPro" id="IPR011051">
    <property type="entry name" value="RmlC_Cupin_sf"/>
</dbReference>
<dbReference type="PANTHER" id="PTHR42742">
    <property type="entry name" value="TRANSCRIPTIONAL REPRESSOR MPRA"/>
    <property type="match status" value="1"/>
</dbReference>
<dbReference type="RefSeq" id="WP_072403168.1">
    <property type="nucleotide sequence ID" value="NZ_FPKV01000003.1"/>
</dbReference>
<dbReference type="PANTHER" id="PTHR42742:SF3">
    <property type="entry name" value="FRUCTOKINASE"/>
    <property type="match status" value="1"/>
</dbReference>
<protein>
    <submittedName>
        <fullName evidence="3">Mannose-6-phosphate isomerase, class I</fullName>
    </submittedName>
</protein>
<reference evidence="3 4" key="1">
    <citation type="submission" date="2016-10" db="EMBL/GenBank/DDBJ databases">
        <authorList>
            <person name="de Groot N.N."/>
        </authorList>
    </citation>
    <scope>NUCLEOTIDE SEQUENCE [LARGE SCALE GENOMIC DNA]</scope>
    <source>
        <strain evidence="3 4">DSM 18180</strain>
    </source>
</reference>
<dbReference type="STRING" id="369401.SAMN05428642_103199"/>
<dbReference type="EMBL" id="FPKV01000003">
    <property type="protein sequence ID" value="SFZ93553.1"/>
    <property type="molecule type" value="Genomic_DNA"/>
</dbReference>
<keyword evidence="4" id="KW-1185">Reference proteome</keyword>
<evidence type="ECO:0000256" key="1">
    <source>
        <dbReference type="ARBA" id="ARBA00022723"/>
    </source>
</evidence>
<evidence type="ECO:0000313" key="4">
    <source>
        <dbReference type="Proteomes" id="UP000182544"/>
    </source>
</evidence>
<dbReference type="InterPro" id="IPR014710">
    <property type="entry name" value="RmlC-like_jellyroll"/>
</dbReference>
<dbReference type="SUPFAM" id="SSF51182">
    <property type="entry name" value="RmlC-like cupins"/>
    <property type="match status" value="1"/>
</dbReference>
<organism evidence="3 4">
    <name type="scientific">Flaviramulus basaltis</name>
    <dbReference type="NCBI Taxonomy" id="369401"/>
    <lineage>
        <taxon>Bacteria</taxon>
        <taxon>Pseudomonadati</taxon>
        <taxon>Bacteroidota</taxon>
        <taxon>Flavobacteriia</taxon>
        <taxon>Flavobacteriales</taxon>
        <taxon>Flavobacteriaceae</taxon>
        <taxon>Flaviramulus</taxon>
    </lineage>
</organism>
<evidence type="ECO:0000256" key="2">
    <source>
        <dbReference type="ARBA" id="ARBA00022833"/>
    </source>
</evidence>
<gene>
    <name evidence="3" type="ORF">SAMN05428642_103199</name>
</gene>
<keyword evidence="1" id="KW-0479">Metal-binding</keyword>
<dbReference type="Gene3D" id="2.60.120.10">
    <property type="entry name" value="Jelly Rolls"/>
    <property type="match status" value="1"/>
</dbReference>